<protein>
    <submittedName>
        <fullName evidence="1">Uncharacterized protein</fullName>
    </submittedName>
</protein>
<gene>
    <name evidence="1" type="ORF">MLD38_037333</name>
</gene>
<sequence length="252" mass="28002">MAQTLLVLIPCPGTGRLFSAVGLANLLVGRDRSLSITVLVMKLPSDNPKDESPSAALDASAVHGLHPRVCLVYLPDYGTLRYMAANNFYIRLVESYGPHVYQAVAKLASDCNSSSLQRRLGGFVLDMFCASMIDVADSFRVPSYIYFTSSSAMLSVMLYLQKLRDDYSKDVAGYRNSGKELDFPGFACPLPAEQLPALMLRPEAVGLFLDNCRRFRETRGIIVNTFLELEPHPLKFLQSEPGLRRVPERCVR</sequence>
<dbReference type="Proteomes" id="UP001057402">
    <property type="component" value="Chromosome 11"/>
</dbReference>
<organism evidence="1 2">
    <name type="scientific">Melastoma candidum</name>
    <dbReference type="NCBI Taxonomy" id="119954"/>
    <lineage>
        <taxon>Eukaryota</taxon>
        <taxon>Viridiplantae</taxon>
        <taxon>Streptophyta</taxon>
        <taxon>Embryophyta</taxon>
        <taxon>Tracheophyta</taxon>
        <taxon>Spermatophyta</taxon>
        <taxon>Magnoliopsida</taxon>
        <taxon>eudicotyledons</taxon>
        <taxon>Gunneridae</taxon>
        <taxon>Pentapetalae</taxon>
        <taxon>rosids</taxon>
        <taxon>malvids</taxon>
        <taxon>Myrtales</taxon>
        <taxon>Melastomataceae</taxon>
        <taxon>Melastomatoideae</taxon>
        <taxon>Melastomateae</taxon>
        <taxon>Melastoma</taxon>
    </lineage>
</organism>
<reference evidence="2" key="1">
    <citation type="journal article" date="2023" name="Front. Plant Sci.">
        <title>Chromosomal-level genome assembly of Melastoma candidum provides insights into trichome evolution.</title>
        <authorList>
            <person name="Zhong Y."/>
            <person name="Wu W."/>
            <person name="Sun C."/>
            <person name="Zou P."/>
            <person name="Liu Y."/>
            <person name="Dai S."/>
            <person name="Zhou R."/>
        </authorList>
    </citation>
    <scope>NUCLEOTIDE SEQUENCE [LARGE SCALE GENOMIC DNA]</scope>
</reference>
<proteinExistence type="predicted"/>
<accession>A0ACB9LLS8</accession>
<name>A0ACB9LLS8_9MYRT</name>
<evidence type="ECO:0000313" key="2">
    <source>
        <dbReference type="Proteomes" id="UP001057402"/>
    </source>
</evidence>
<keyword evidence="2" id="KW-1185">Reference proteome</keyword>
<comment type="caution">
    <text evidence="1">The sequence shown here is derived from an EMBL/GenBank/DDBJ whole genome shotgun (WGS) entry which is preliminary data.</text>
</comment>
<evidence type="ECO:0000313" key="1">
    <source>
        <dbReference type="EMBL" id="KAI4312527.1"/>
    </source>
</evidence>
<dbReference type="EMBL" id="CM042890">
    <property type="protein sequence ID" value="KAI4312527.1"/>
    <property type="molecule type" value="Genomic_DNA"/>
</dbReference>